<dbReference type="STRING" id="1408157.A0A1J7K0J0"/>
<dbReference type="Proteomes" id="UP000182658">
    <property type="component" value="Unassembled WGS sequence"/>
</dbReference>
<keyword evidence="2" id="KW-1133">Transmembrane helix</keyword>
<dbReference type="AlphaFoldDB" id="A0A1J7K0J0"/>
<sequence>MGVPLLSSQRRARFVLLAICTTLFMVYLSYKTPPSYPNDQIAFPLPDIANVGDPLRNTGYEDDETEKNIGTSEPGTTITPPHDSHIEPVPSPSPPLVVHDGEEEQIWPATTTAAAGATEQATETPSESATPSPACVGFESWMASKPGPESRGKRQFPFVRPPPECRTFKSLPLEALIERMRGVIKDPDLFRLFENSYPITLDTMVKWQGYANKTDEETNETYQTDEELTYVITGDIDAMWLRDSASQIYSYLPLLEPSNSPDSLASLWRGLINSHARYIKISPYCHSFQPPPESGIPPTHNAAYSQNNPNPAYDPAKVFDCKWELDSLASFLQISSAYYKATGDIDFFGKYSWLSAVDAAVTAAGAMRIGTYDKDGKVLPSAWTFTGWTNRGSETLTNDGLGNPVRENGMVRSAFRPSDDATIFQLLVPANMMWAKYLEEASAIVDRLGGRGQAPAPADLADRMRGQAAGIRAGIERDAVVPHREFGDIFAYEVDGYGGANLMDDANVPSLLAMPLWNYSVSAFPGVEYDREGEGGSSSKTEGVSFDHDYSTVYRNTRSFVLSDANPYYAKGPVISAVGGPHLGPGKAWPMAAIVAGLTAYEPASGLGADPSAEVERQLRMVLDSTTGMGVVHETVSSWDDHVWTRPWFGWANGLFGELILRIEKEEKDRGITGERSLLGRSWQ</sequence>
<dbReference type="EMBL" id="KV875093">
    <property type="protein sequence ID" value="OIW35228.1"/>
    <property type="molecule type" value="Genomic_DNA"/>
</dbReference>
<proteinExistence type="predicted"/>
<gene>
    <name evidence="3" type="ORF">CONLIGDRAFT_627289</name>
</gene>
<dbReference type="GO" id="GO:0003824">
    <property type="term" value="F:catalytic activity"/>
    <property type="evidence" value="ECO:0007669"/>
    <property type="project" value="UniProtKB-ARBA"/>
</dbReference>
<feature type="region of interest" description="Disordered" evidence="1">
    <location>
        <begin position="63"/>
        <end position="83"/>
    </location>
</feature>
<keyword evidence="2" id="KW-0472">Membrane</keyword>
<dbReference type="Pfam" id="PF06824">
    <property type="entry name" value="Glyco_hydro_125"/>
    <property type="match status" value="1"/>
</dbReference>
<dbReference type="SMART" id="SM01149">
    <property type="entry name" value="DUF1237"/>
    <property type="match status" value="1"/>
</dbReference>
<feature type="region of interest" description="Disordered" evidence="1">
    <location>
        <begin position="113"/>
        <end position="133"/>
    </location>
</feature>
<name>A0A1J7K0J0_9PEZI</name>
<evidence type="ECO:0000256" key="2">
    <source>
        <dbReference type="SAM" id="Phobius"/>
    </source>
</evidence>
<dbReference type="GO" id="GO:0005975">
    <property type="term" value="P:carbohydrate metabolic process"/>
    <property type="evidence" value="ECO:0007669"/>
    <property type="project" value="InterPro"/>
</dbReference>
<keyword evidence="2" id="KW-0812">Transmembrane</keyword>
<dbReference type="InterPro" id="IPR008928">
    <property type="entry name" value="6-hairpin_glycosidase_sf"/>
</dbReference>
<accession>A0A1J7K0J0</accession>
<dbReference type="InterPro" id="IPR008313">
    <property type="entry name" value="GH125"/>
</dbReference>
<keyword evidence="4" id="KW-1185">Reference proteome</keyword>
<feature type="compositionally biased region" description="Polar residues" evidence="1">
    <location>
        <begin position="68"/>
        <end position="79"/>
    </location>
</feature>
<dbReference type="InterPro" id="IPR012341">
    <property type="entry name" value="6hp_glycosidase-like_sf"/>
</dbReference>
<evidence type="ECO:0000313" key="4">
    <source>
        <dbReference type="Proteomes" id="UP000182658"/>
    </source>
</evidence>
<dbReference type="PANTHER" id="PTHR31047:SF2">
    <property type="entry name" value="DUF1237 DOMAIN-CONTAINING PROTEIN"/>
    <property type="match status" value="1"/>
</dbReference>
<dbReference type="PANTHER" id="PTHR31047">
    <property type="entry name" value="MEIOTICALLY UP-REGULATED GENE 157 PROTEIN"/>
    <property type="match status" value="1"/>
</dbReference>
<dbReference type="SUPFAM" id="SSF48208">
    <property type="entry name" value="Six-hairpin glycosidases"/>
    <property type="match status" value="1"/>
</dbReference>
<dbReference type="OrthoDB" id="7771656at2759"/>
<organism evidence="3 4">
    <name type="scientific">Coniochaeta ligniaria NRRL 30616</name>
    <dbReference type="NCBI Taxonomy" id="1408157"/>
    <lineage>
        <taxon>Eukaryota</taxon>
        <taxon>Fungi</taxon>
        <taxon>Dikarya</taxon>
        <taxon>Ascomycota</taxon>
        <taxon>Pezizomycotina</taxon>
        <taxon>Sordariomycetes</taxon>
        <taxon>Sordariomycetidae</taxon>
        <taxon>Coniochaetales</taxon>
        <taxon>Coniochaetaceae</taxon>
        <taxon>Coniochaeta</taxon>
    </lineage>
</organism>
<protein>
    <submittedName>
        <fullName evidence="3">DUF1237-domain-containing protein</fullName>
    </submittedName>
</protein>
<dbReference type="Gene3D" id="1.50.10.10">
    <property type="match status" value="1"/>
</dbReference>
<evidence type="ECO:0000256" key="1">
    <source>
        <dbReference type="SAM" id="MobiDB-lite"/>
    </source>
</evidence>
<evidence type="ECO:0000313" key="3">
    <source>
        <dbReference type="EMBL" id="OIW35228.1"/>
    </source>
</evidence>
<feature type="compositionally biased region" description="Low complexity" evidence="1">
    <location>
        <begin position="113"/>
        <end position="124"/>
    </location>
</feature>
<feature type="transmembrane region" description="Helical" evidence="2">
    <location>
        <begin position="12"/>
        <end position="30"/>
    </location>
</feature>
<dbReference type="InParanoid" id="A0A1J7K0J0"/>
<reference evidence="3 4" key="1">
    <citation type="submission" date="2016-10" db="EMBL/GenBank/DDBJ databases">
        <title>Draft genome sequence of Coniochaeta ligniaria NRRL30616, a lignocellulolytic fungus for bioabatement of inhibitors in plant biomass hydrolysates.</title>
        <authorList>
            <consortium name="DOE Joint Genome Institute"/>
            <person name="Jimenez D.J."/>
            <person name="Hector R.E."/>
            <person name="Riley R."/>
            <person name="Sun H."/>
            <person name="Grigoriev I.V."/>
            <person name="Van Elsas J.D."/>
            <person name="Nichols N.N."/>
        </authorList>
    </citation>
    <scope>NUCLEOTIDE SEQUENCE [LARGE SCALE GENOMIC DNA]</scope>
    <source>
        <strain evidence="3 4">NRRL 30616</strain>
    </source>
</reference>